<organism evidence="2 3">
    <name type="scientific">Pleuronectes platessa</name>
    <name type="common">European plaice</name>
    <dbReference type="NCBI Taxonomy" id="8262"/>
    <lineage>
        <taxon>Eukaryota</taxon>
        <taxon>Metazoa</taxon>
        <taxon>Chordata</taxon>
        <taxon>Craniata</taxon>
        <taxon>Vertebrata</taxon>
        <taxon>Euteleostomi</taxon>
        <taxon>Actinopterygii</taxon>
        <taxon>Neopterygii</taxon>
        <taxon>Teleostei</taxon>
        <taxon>Neoteleostei</taxon>
        <taxon>Acanthomorphata</taxon>
        <taxon>Carangaria</taxon>
        <taxon>Pleuronectiformes</taxon>
        <taxon>Pleuronectoidei</taxon>
        <taxon>Pleuronectidae</taxon>
        <taxon>Pleuronectes</taxon>
    </lineage>
</organism>
<sequence length="228" mass="25040">MVHPTPHPQHPGPTRQSRRCPPPAPNPLLFAETTTILITATAIPPHCAHRSPPLSSPCFYLSEGESVARPRLQVHTVLDRRPLVTTTKEKHNDKSMDALTAARLSTNIHGVEYYPLRQGEIWCVRTQLILLIVADIFHVVRGGGGPEENTSFHAALASAAVIQCRQFVVASSPRGNHDNRKKPKTKHFAQSRSTAALQSCTSGRTAKLKEPKTAKHSASMSFKPDVVY</sequence>
<evidence type="ECO:0000313" key="2">
    <source>
        <dbReference type="EMBL" id="CAB1443952.1"/>
    </source>
</evidence>
<reference evidence="2" key="1">
    <citation type="submission" date="2020-03" db="EMBL/GenBank/DDBJ databases">
        <authorList>
            <person name="Weist P."/>
        </authorList>
    </citation>
    <scope>NUCLEOTIDE SEQUENCE</scope>
</reference>
<gene>
    <name evidence="2" type="ORF">PLEPLA_LOCUS31668</name>
</gene>
<protein>
    <submittedName>
        <fullName evidence="2">Uncharacterized protein</fullName>
    </submittedName>
</protein>
<feature type="region of interest" description="Disordered" evidence="1">
    <location>
        <begin position="1"/>
        <end position="26"/>
    </location>
</feature>
<dbReference type="Proteomes" id="UP001153269">
    <property type="component" value="Unassembled WGS sequence"/>
</dbReference>
<proteinExistence type="predicted"/>
<feature type="region of interest" description="Disordered" evidence="1">
    <location>
        <begin position="172"/>
        <end position="228"/>
    </location>
</feature>
<dbReference type="AlphaFoldDB" id="A0A9N7Z005"/>
<evidence type="ECO:0000313" key="3">
    <source>
        <dbReference type="Proteomes" id="UP001153269"/>
    </source>
</evidence>
<feature type="compositionally biased region" description="Basic residues" evidence="1">
    <location>
        <begin position="179"/>
        <end position="189"/>
    </location>
</feature>
<dbReference type="EMBL" id="CADEAL010003235">
    <property type="protein sequence ID" value="CAB1443952.1"/>
    <property type="molecule type" value="Genomic_DNA"/>
</dbReference>
<accession>A0A9N7Z005</accession>
<comment type="caution">
    <text evidence="2">The sequence shown here is derived from an EMBL/GenBank/DDBJ whole genome shotgun (WGS) entry which is preliminary data.</text>
</comment>
<keyword evidence="3" id="KW-1185">Reference proteome</keyword>
<feature type="compositionally biased region" description="Polar residues" evidence="1">
    <location>
        <begin position="190"/>
        <end position="204"/>
    </location>
</feature>
<evidence type="ECO:0000256" key="1">
    <source>
        <dbReference type="SAM" id="MobiDB-lite"/>
    </source>
</evidence>
<feature type="compositionally biased region" description="Pro residues" evidence="1">
    <location>
        <begin position="1"/>
        <end position="11"/>
    </location>
</feature>
<name>A0A9N7Z005_PLEPL</name>